<keyword evidence="1" id="KW-0472">Membrane</keyword>
<sequence>MSMAAVLTMYLVFKTGGIHIFEPDSLNMIKSLVIIALLVGIPVSHIFYHKKIKHINESLKLAQKIAMFRVAFIVRIVMLEGIGLLSTIGYLVTADKSFLYMFGVVFILFIIHAPTRQRISSDLALSEEDKEALN</sequence>
<dbReference type="AlphaFoldDB" id="W7YFN0"/>
<feature type="transmembrane region" description="Helical" evidence="1">
    <location>
        <begin position="68"/>
        <end position="92"/>
    </location>
</feature>
<reference evidence="2 3" key="1">
    <citation type="journal article" date="2014" name="Genome Announc.">
        <title>Draft Genome Sequence of Cytophaga fermentans JCM 21142T, a Facultative Anaerobe Isolated from Marine Mud.</title>
        <authorList>
            <person name="Starns D."/>
            <person name="Oshima K."/>
            <person name="Suda W."/>
            <person name="Iino T."/>
            <person name="Yuki M."/>
            <person name="Inoue J."/>
            <person name="Kitamura K."/>
            <person name="Iida T."/>
            <person name="Darby A."/>
            <person name="Hattori M."/>
            <person name="Ohkuma M."/>
        </authorList>
    </citation>
    <scope>NUCLEOTIDE SEQUENCE [LARGE SCALE GENOMIC DNA]</scope>
    <source>
        <strain evidence="2 3">JCM 21142</strain>
    </source>
</reference>
<dbReference type="Proteomes" id="UP000019402">
    <property type="component" value="Unassembled WGS sequence"/>
</dbReference>
<evidence type="ECO:0000313" key="3">
    <source>
        <dbReference type="Proteomes" id="UP000019402"/>
    </source>
</evidence>
<evidence type="ECO:0000313" key="2">
    <source>
        <dbReference type="EMBL" id="GAF01419.1"/>
    </source>
</evidence>
<dbReference type="EMBL" id="BAMD01000001">
    <property type="protein sequence ID" value="GAF01419.1"/>
    <property type="molecule type" value="Genomic_DNA"/>
</dbReference>
<proteinExistence type="predicted"/>
<feature type="transmembrane region" description="Helical" evidence="1">
    <location>
        <begin position="98"/>
        <end position="115"/>
    </location>
</feature>
<protein>
    <submittedName>
        <fullName evidence="2">Uncharacterized protein</fullName>
    </submittedName>
</protein>
<name>W7YFN0_9BACT</name>
<keyword evidence="1" id="KW-1133">Transmembrane helix</keyword>
<keyword evidence="1" id="KW-0812">Transmembrane</keyword>
<feature type="transmembrane region" description="Helical" evidence="1">
    <location>
        <begin position="27"/>
        <end position="48"/>
    </location>
</feature>
<dbReference type="eggNOG" id="ENOG5033CZ7">
    <property type="taxonomic scope" value="Bacteria"/>
</dbReference>
<dbReference type="STRING" id="869213.GCA_000517085_04433"/>
<comment type="caution">
    <text evidence="2">The sequence shown here is derived from an EMBL/GenBank/DDBJ whole genome shotgun (WGS) entry which is preliminary data.</text>
</comment>
<evidence type="ECO:0000256" key="1">
    <source>
        <dbReference type="SAM" id="Phobius"/>
    </source>
</evidence>
<accession>W7YFN0</accession>
<gene>
    <name evidence="2" type="ORF">JCM21142_25</name>
</gene>
<keyword evidence="3" id="KW-1185">Reference proteome</keyword>
<organism evidence="2 3">
    <name type="scientific">Saccharicrinis fermentans DSM 9555 = JCM 21142</name>
    <dbReference type="NCBI Taxonomy" id="869213"/>
    <lineage>
        <taxon>Bacteria</taxon>
        <taxon>Pseudomonadati</taxon>
        <taxon>Bacteroidota</taxon>
        <taxon>Bacteroidia</taxon>
        <taxon>Marinilabiliales</taxon>
        <taxon>Marinilabiliaceae</taxon>
        <taxon>Saccharicrinis</taxon>
    </lineage>
</organism>